<dbReference type="Proteomes" id="UP000008909">
    <property type="component" value="Unassembled WGS sequence"/>
</dbReference>
<dbReference type="AlphaFoldDB" id="G7YVD8"/>
<dbReference type="EMBL" id="DF144447">
    <property type="protein sequence ID" value="GAA56918.1"/>
    <property type="molecule type" value="Genomic_DNA"/>
</dbReference>
<protein>
    <submittedName>
        <fullName evidence="1">Uncharacterized protein</fullName>
    </submittedName>
</protein>
<keyword evidence="2" id="KW-1185">Reference proteome</keyword>
<evidence type="ECO:0000313" key="2">
    <source>
        <dbReference type="Proteomes" id="UP000008909"/>
    </source>
</evidence>
<reference key="2">
    <citation type="submission" date="2011-10" db="EMBL/GenBank/DDBJ databases">
        <title>The genome and transcriptome sequence of Clonorchis sinensis provide insights into the carcinogenic liver fluke.</title>
        <authorList>
            <person name="Wang X."/>
            <person name="Huang Y."/>
            <person name="Chen W."/>
            <person name="Liu H."/>
            <person name="Guo L."/>
            <person name="Chen Y."/>
            <person name="Luo F."/>
            <person name="Zhou W."/>
            <person name="Sun J."/>
            <person name="Mao Q."/>
            <person name="Liang P."/>
            <person name="Zhou C."/>
            <person name="Tian Y."/>
            <person name="Men J."/>
            <person name="Lv X."/>
            <person name="Huang L."/>
            <person name="Zhou J."/>
            <person name="Hu Y."/>
            <person name="Li R."/>
            <person name="Zhang F."/>
            <person name="Lei H."/>
            <person name="Li X."/>
            <person name="Hu X."/>
            <person name="Liang C."/>
            <person name="Xu J."/>
            <person name="Wu Z."/>
            <person name="Yu X."/>
        </authorList>
    </citation>
    <scope>NUCLEOTIDE SEQUENCE</scope>
    <source>
        <strain>Henan</strain>
    </source>
</reference>
<sequence>MAVDFKMPSSVGPTKCLAISFAKHTQTPSCAMNIFDLFMSFKYINITGQQNPWLAQAVQNCYLLGHFEPYVLLVGGSDYHLQIVKLSWMRTQLKSPFGFTIESICKCCT</sequence>
<gene>
    <name evidence="1" type="ORF">CLF_111828</name>
</gene>
<name>G7YVD8_CLOSI</name>
<organism evidence="1 2">
    <name type="scientific">Clonorchis sinensis</name>
    <name type="common">Chinese liver fluke</name>
    <dbReference type="NCBI Taxonomy" id="79923"/>
    <lineage>
        <taxon>Eukaryota</taxon>
        <taxon>Metazoa</taxon>
        <taxon>Spiralia</taxon>
        <taxon>Lophotrochozoa</taxon>
        <taxon>Platyhelminthes</taxon>
        <taxon>Trematoda</taxon>
        <taxon>Digenea</taxon>
        <taxon>Opisthorchiida</taxon>
        <taxon>Opisthorchiata</taxon>
        <taxon>Opisthorchiidae</taxon>
        <taxon>Clonorchis</taxon>
    </lineage>
</organism>
<reference evidence="1" key="1">
    <citation type="journal article" date="2011" name="Genome Biol.">
        <title>The draft genome of the carcinogenic human liver fluke Clonorchis sinensis.</title>
        <authorList>
            <person name="Wang X."/>
            <person name="Chen W."/>
            <person name="Huang Y."/>
            <person name="Sun J."/>
            <person name="Men J."/>
            <person name="Liu H."/>
            <person name="Luo F."/>
            <person name="Guo L."/>
            <person name="Lv X."/>
            <person name="Deng C."/>
            <person name="Zhou C."/>
            <person name="Fan Y."/>
            <person name="Li X."/>
            <person name="Huang L."/>
            <person name="Hu Y."/>
            <person name="Liang C."/>
            <person name="Hu X."/>
            <person name="Xu J."/>
            <person name="Yu X."/>
        </authorList>
    </citation>
    <scope>NUCLEOTIDE SEQUENCE [LARGE SCALE GENOMIC DNA]</scope>
    <source>
        <strain evidence="1">Henan</strain>
    </source>
</reference>
<evidence type="ECO:0000313" key="1">
    <source>
        <dbReference type="EMBL" id="GAA56918.1"/>
    </source>
</evidence>
<proteinExistence type="predicted"/>
<accession>G7YVD8</accession>